<keyword evidence="1" id="KW-0732">Signal</keyword>
<proteinExistence type="predicted"/>
<name>A0A5B8U764_9ACTN</name>
<evidence type="ECO:0000259" key="2">
    <source>
        <dbReference type="Pfam" id="PF14478"/>
    </source>
</evidence>
<dbReference type="KEGG" id="bsol:FSW04_13680"/>
<evidence type="ECO:0000256" key="1">
    <source>
        <dbReference type="SAM" id="SignalP"/>
    </source>
</evidence>
<dbReference type="OrthoDB" id="1806555at2"/>
<dbReference type="Proteomes" id="UP000321805">
    <property type="component" value="Chromosome"/>
</dbReference>
<dbReference type="RefSeq" id="WP_146920134.1">
    <property type="nucleotide sequence ID" value="NZ_CP042430.1"/>
</dbReference>
<evidence type="ECO:0000313" key="3">
    <source>
        <dbReference type="EMBL" id="QEC48512.1"/>
    </source>
</evidence>
<evidence type="ECO:0000313" key="4">
    <source>
        <dbReference type="Proteomes" id="UP000321805"/>
    </source>
</evidence>
<protein>
    <submittedName>
        <fullName evidence="3">DUF4430 domain-containing protein</fullName>
    </submittedName>
</protein>
<dbReference type="AlphaFoldDB" id="A0A5B8U764"/>
<feature type="domain" description="Transcobalamin-like C-terminal" evidence="2">
    <location>
        <begin position="62"/>
        <end position="131"/>
    </location>
</feature>
<feature type="chain" id="PRO_5022933611" evidence="1">
    <location>
        <begin position="33"/>
        <end position="315"/>
    </location>
</feature>
<dbReference type="EMBL" id="CP042430">
    <property type="protein sequence ID" value="QEC48512.1"/>
    <property type="molecule type" value="Genomic_DNA"/>
</dbReference>
<reference evidence="3 4" key="1">
    <citation type="journal article" date="2018" name="J. Microbiol.">
        <title>Baekduia soli gen. nov., sp. nov., a novel bacterium isolated from the soil of Baekdu Mountain and proposal of a novel family name, Baekduiaceae fam. nov.</title>
        <authorList>
            <person name="An D.S."/>
            <person name="Siddiqi M.Z."/>
            <person name="Kim K.H."/>
            <person name="Yu H.S."/>
            <person name="Im W.T."/>
        </authorList>
    </citation>
    <scope>NUCLEOTIDE SEQUENCE [LARGE SCALE GENOMIC DNA]</scope>
    <source>
        <strain evidence="3 4">BR7-21</strain>
    </source>
</reference>
<sequence length="315" mass="32765">MPSPRARRRLAVALSVALCAAVAGGCGLGAGAAPSETQLLVSQDFGARPLALADQPKTGGSDTVMRLLQRNVKTVTLRFGGKFVQSIDGVAGGTRAGRPVDWFFYVNGLEADTGATSVRVHAGDRVWWDFHDWGVTDHVPAVVGQFPEPFLHGVDGRRLPTRVECVDQKDPACQSVQDRLVGFGLPASKGGIANSFVADTLRILVGPWRVLREDTTARLIERGPGRSGVYARPSADGRSIAVLDAAGRTTRTLGPGTGLIAATSAADNSDPVWVVTGTDARGVQAAAAALDEGALSGRFAVAVVGGRPVALPDRG</sequence>
<feature type="signal peptide" evidence="1">
    <location>
        <begin position="1"/>
        <end position="32"/>
    </location>
</feature>
<dbReference type="PROSITE" id="PS51257">
    <property type="entry name" value="PROKAR_LIPOPROTEIN"/>
    <property type="match status" value="1"/>
</dbReference>
<organism evidence="3 4">
    <name type="scientific">Baekduia soli</name>
    <dbReference type="NCBI Taxonomy" id="496014"/>
    <lineage>
        <taxon>Bacteria</taxon>
        <taxon>Bacillati</taxon>
        <taxon>Actinomycetota</taxon>
        <taxon>Thermoleophilia</taxon>
        <taxon>Solirubrobacterales</taxon>
        <taxon>Baekduiaceae</taxon>
        <taxon>Baekduia</taxon>
    </lineage>
</organism>
<accession>A0A5B8U764</accession>
<gene>
    <name evidence="3" type="ORF">FSW04_13680</name>
</gene>
<dbReference type="Pfam" id="PF14478">
    <property type="entry name" value="DUF4430"/>
    <property type="match status" value="1"/>
</dbReference>
<dbReference type="InterPro" id="IPR027954">
    <property type="entry name" value="Transcobalamin-like_C"/>
</dbReference>
<keyword evidence="4" id="KW-1185">Reference proteome</keyword>
<dbReference type="Gene3D" id="2.170.130.30">
    <property type="match status" value="1"/>
</dbReference>